<dbReference type="STRING" id="97359.A0A550CYT2"/>
<gene>
    <name evidence="2" type="ORF">BD626DRAFT_475844</name>
</gene>
<accession>A0A550CYT2</accession>
<evidence type="ECO:0000313" key="3">
    <source>
        <dbReference type="Proteomes" id="UP000320762"/>
    </source>
</evidence>
<feature type="transmembrane region" description="Helical" evidence="1">
    <location>
        <begin position="209"/>
        <end position="230"/>
    </location>
</feature>
<comment type="caution">
    <text evidence="2">The sequence shown here is derived from an EMBL/GenBank/DDBJ whole genome shotgun (WGS) entry which is preliminary data.</text>
</comment>
<keyword evidence="1" id="KW-1133">Transmembrane helix</keyword>
<protein>
    <recommendedName>
        <fullName evidence="4">Organic solute transporter Ostalpha-domain-containing protein</fullName>
    </recommendedName>
</protein>
<keyword evidence="1" id="KW-0472">Membrane</keyword>
<sequence length="331" mass="36391">MADDRLIRTCFVSFAVQTILQGLFLSLATLSVYFMLRRRSVKTPMDTCVLAGVAIVIACVTTHWTLSFLRLFRTFFKNDIQDPGAYIADANELLYCVKTLLLYISVTISDLLLIHRLYIVWQDRSIVVGLPIFLLLATIAVEGGEFAHHFVDESVGGSLFDTQLSAWIITIFVLDIVLNAYCAAMISWRIWKAGCGVVRFDGPRLTESLIILIESAGIYLTYDIASLILYLLQDDVFLLVVDCTPAVAAITYMLINVRVSLGIARQGVPTRPSGLDWAVASNPAAHHAVSLGVEQANLGAEGIHDKVLAMETMADGRGLELRVLTSASTSR</sequence>
<organism evidence="2 3">
    <name type="scientific">Schizophyllum amplum</name>
    <dbReference type="NCBI Taxonomy" id="97359"/>
    <lineage>
        <taxon>Eukaryota</taxon>
        <taxon>Fungi</taxon>
        <taxon>Dikarya</taxon>
        <taxon>Basidiomycota</taxon>
        <taxon>Agaricomycotina</taxon>
        <taxon>Agaricomycetes</taxon>
        <taxon>Agaricomycetidae</taxon>
        <taxon>Agaricales</taxon>
        <taxon>Schizophyllaceae</taxon>
        <taxon>Schizophyllum</taxon>
    </lineage>
</organism>
<dbReference type="OrthoDB" id="3250682at2759"/>
<evidence type="ECO:0008006" key="4">
    <source>
        <dbReference type="Google" id="ProtNLM"/>
    </source>
</evidence>
<keyword evidence="3" id="KW-1185">Reference proteome</keyword>
<evidence type="ECO:0000256" key="1">
    <source>
        <dbReference type="SAM" id="Phobius"/>
    </source>
</evidence>
<dbReference type="AlphaFoldDB" id="A0A550CYT2"/>
<keyword evidence="1" id="KW-0812">Transmembrane</keyword>
<feature type="transmembrane region" description="Helical" evidence="1">
    <location>
        <begin position="164"/>
        <end position="188"/>
    </location>
</feature>
<feature type="transmembrane region" description="Helical" evidence="1">
    <location>
        <begin position="236"/>
        <end position="255"/>
    </location>
</feature>
<evidence type="ECO:0000313" key="2">
    <source>
        <dbReference type="EMBL" id="TRM69949.1"/>
    </source>
</evidence>
<name>A0A550CYT2_9AGAR</name>
<dbReference type="Proteomes" id="UP000320762">
    <property type="component" value="Unassembled WGS sequence"/>
</dbReference>
<dbReference type="EMBL" id="VDMD01000001">
    <property type="protein sequence ID" value="TRM69949.1"/>
    <property type="molecule type" value="Genomic_DNA"/>
</dbReference>
<reference evidence="2 3" key="1">
    <citation type="journal article" date="2019" name="New Phytol.">
        <title>Comparative genomics reveals unique wood-decay strategies and fruiting body development in the Schizophyllaceae.</title>
        <authorList>
            <person name="Almasi E."/>
            <person name="Sahu N."/>
            <person name="Krizsan K."/>
            <person name="Balint B."/>
            <person name="Kovacs G.M."/>
            <person name="Kiss B."/>
            <person name="Cseklye J."/>
            <person name="Drula E."/>
            <person name="Henrissat B."/>
            <person name="Nagy I."/>
            <person name="Chovatia M."/>
            <person name="Adam C."/>
            <person name="LaButti K."/>
            <person name="Lipzen A."/>
            <person name="Riley R."/>
            <person name="Grigoriev I.V."/>
            <person name="Nagy L.G."/>
        </authorList>
    </citation>
    <scope>NUCLEOTIDE SEQUENCE [LARGE SCALE GENOMIC DNA]</scope>
    <source>
        <strain evidence="2 3">NL-1724</strain>
    </source>
</reference>
<feature type="transmembrane region" description="Helical" evidence="1">
    <location>
        <begin position="12"/>
        <end position="36"/>
    </location>
</feature>
<feature type="transmembrane region" description="Helical" evidence="1">
    <location>
        <begin position="48"/>
        <end position="72"/>
    </location>
</feature>
<proteinExistence type="predicted"/>
<feature type="transmembrane region" description="Helical" evidence="1">
    <location>
        <begin position="126"/>
        <end position="144"/>
    </location>
</feature>